<organism evidence="2 3">
    <name type="scientific">Penicillium subrubescens</name>
    <dbReference type="NCBI Taxonomy" id="1316194"/>
    <lineage>
        <taxon>Eukaryota</taxon>
        <taxon>Fungi</taxon>
        <taxon>Dikarya</taxon>
        <taxon>Ascomycota</taxon>
        <taxon>Pezizomycotina</taxon>
        <taxon>Eurotiomycetes</taxon>
        <taxon>Eurotiomycetidae</taxon>
        <taxon>Eurotiales</taxon>
        <taxon>Aspergillaceae</taxon>
        <taxon>Penicillium</taxon>
    </lineage>
</organism>
<dbReference type="SUPFAM" id="SSF48403">
    <property type="entry name" value="Ankyrin repeat"/>
    <property type="match status" value="1"/>
</dbReference>
<comment type="caution">
    <text evidence="2">The sequence shown here is derived from an EMBL/GenBank/DDBJ whole genome shotgun (WGS) entry which is preliminary data.</text>
</comment>
<reference evidence="2 3" key="1">
    <citation type="submission" date="2016-10" db="EMBL/GenBank/DDBJ databases">
        <title>Genome sequence of the ascomycete fungus Penicillium subrubescens.</title>
        <authorList>
            <person name="De Vries R.P."/>
            <person name="Peng M."/>
            <person name="Dilokpimol A."/>
            <person name="Hilden K."/>
            <person name="Makela M.R."/>
            <person name="Grigoriev I."/>
            <person name="Riley R."/>
            <person name="Granchi Z."/>
        </authorList>
    </citation>
    <scope>NUCLEOTIDE SEQUENCE [LARGE SCALE GENOMIC DNA]</scope>
    <source>
        <strain evidence="2 3">CBS 132785</strain>
    </source>
</reference>
<name>A0A1Q5UBT4_9EURO</name>
<evidence type="ECO:0000313" key="2">
    <source>
        <dbReference type="EMBL" id="OKP09936.1"/>
    </source>
</evidence>
<accession>A0A1Q5UBT4</accession>
<dbReference type="InterPro" id="IPR001810">
    <property type="entry name" value="F-box_dom"/>
</dbReference>
<evidence type="ECO:0000259" key="1">
    <source>
        <dbReference type="PROSITE" id="PS50181"/>
    </source>
</evidence>
<feature type="domain" description="F-box" evidence="1">
    <location>
        <begin position="1"/>
        <end position="47"/>
    </location>
</feature>
<dbReference type="InterPro" id="IPR002110">
    <property type="entry name" value="Ankyrin_rpt"/>
</dbReference>
<dbReference type="AlphaFoldDB" id="A0A1Q5UBT4"/>
<dbReference type="Proteomes" id="UP000186955">
    <property type="component" value="Unassembled WGS sequence"/>
</dbReference>
<evidence type="ECO:0000313" key="3">
    <source>
        <dbReference type="Proteomes" id="UP000186955"/>
    </source>
</evidence>
<gene>
    <name evidence="2" type="ORF">PENSUB_4648</name>
</gene>
<dbReference type="Pfam" id="PF12796">
    <property type="entry name" value="Ank_2"/>
    <property type="match status" value="1"/>
</dbReference>
<keyword evidence="3" id="KW-1185">Reference proteome</keyword>
<dbReference type="STRING" id="1316194.A0A1Q5UBT4"/>
<dbReference type="PROSITE" id="PS50181">
    <property type="entry name" value="FBOX"/>
    <property type="match status" value="1"/>
</dbReference>
<dbReference type="Gene3D" id="1.25.40.20">
    <property type="entry name" value="Ankyrin repeat-containing domain"/>
    <property type="match status" value="1"/>
</dbReference>
<sequence>MGLLKLPYELLFEIIEHLEYGWDLTAFGVVNRRLHGLVNTYIYHEKLPGCNNDVLEWIVEKGNEDVLAQCLKANILTYVDRPIASGTLQKAIILGRDRIFQRVIENGGRDRDGEIRIGQWSPRPLEWAAEAGHDSVVKILLEYGVDEKDGGPLVAALENVHLQVAKALLDKYLEV</sequence>
<dbReference type="InterPro" id="IPR036770">
    <property type="entry name" value="Ankyrin_rpt-contain_sf"/>
</dbReference>
<proteinExistence type="predicted"/>
<dbReference type="SMART" id="SM00256">
    <property type="entry name" value="FBOX"/>
    <property type="match status" value="1"/>
</dbReference>
<dbReference type="EMBL" id="MNBE01000424">
    <property type="protein sequence ID" value="OKP09936.1"/>
    <property type="molecule type" value="Genomic_DNA"/>
</dbReference>
<protein>
    <recommendedName>
        <fullName evidence="1">F-box domain-containing protein</fullName>
    </recommendedName>
</protein>